<organism evidence="1 2">
    <name type="scientific">Holospora curviuscula</name>
    <dbReference type="NCBI Taxonomy" id="1082868"/>
    <lineage>
        <taxon>Bacteria</taxon>
        <taxon>Pseudomonadati</taxon>
        <taxon>Pseudomonadota</taxon>
        <taxon>Alphaproteobacteria</taxon>
        <taxon>Holosporales</taxon>
        <taxon>Holosporaceae</taxon>
        <taxon>Holospora</taxon>
    </lineage>
</organism>
<sequence length="95" mass="10854">MIFRMNVWSFLAPHLPRREGLYSNLTKENQNFINMVFGVCEQSLGCVMVRPIIANRATLIANLFAGETRKSGKNCLQNALFILIKVHLQTEKSEK</sequence>
<dbReference type="AlphaFoldDB" id="A0A2S5R9M9"/>
<proteinExistence type="predicted"/>
<name>A0A2S5R9M9_9PROT</name>
<protein>
    <submittedName>
        <fullName evidence="1">Uncharacterized protein</fullName>
    </submittedName>
</protein>
<dbReference type="EMBL" id="PHHC01000080">
    <property type="protein sequence ID" value="PPE03902.1"/>
    <property type="molecule type" value="Genomic_DNA"/>
</dbReference>
<accession>A0A2S5R9M9</accession>
<gene>
    <name evidence="1" type="ORF">HCUR_00682</name>
</gene>
<comment type="caution">
    <text evidence="1">The sequence shown here is derived from an EMBL/GenBank/DDBJ whole genome shotgun (WGS) entry which is preliminary data.</text>
</comment>
<reference evidence="1 2" key="1">
    <citation type="submission" date="2017-11" db="EMBL/GenBank/DDBJ databases">
        <title>Comparative genomic analysis of Holospora spp., intranuclear symbionts of paramecia.</title>
        <authorList>
            <person name="Garushyants S.K."/>
            <person name="Beliavskaya A."/>
            <person name="Malko D.B."/>
            <person name="Logacheva M.D."/>
            <person name="Rautian M.S."/>
            <person name="Gelfand M.S."/>
        </authorList>
    </citation>
    <scope>NUCLEOTIDE SEQUENCE [LARGE SCALE GENOMIC DNA]</scope>
    <source>
        <strain evidence="2">02AZ16</strain>
    </source>
</reference>
<evidence type="ECO:0000313" key="2">
    <source>
        <dbReference type="Proteomes" id="UP000239425"/>
    </source>
</evidence>
<keyword evidence="2" id="KW-1185">Reference proteome</keyword>
<dbReference type="Proteomes" id="UP000239425">
    <property type="component" value="Unassembled WGS sequence"/>
</dbReference>
<evidence type="ECO:0000313" key="1">
    <source>
        <dbReference type="EMBL" id="PPE03902.1"/>
    </source>
</evidence>